<comment type="caution">
    <text evidence="2">The sequence shown here is derived from an EMBL/GenBank/DDBJ whole genome shotgun (WGS) entry which is preliminary data.</text>
</comment>
<keyword evidence="1" id="KW-0732">Signal</keyword>
<dbReference type="Proteomes" id="UP000032046">
    <property type="component" value="Unassembled WGS sequence"/>
</dbReference>
<gene>
    <name evidence="2" type="ORF">ST44_02045</name>
</gene>
<accession>A0A0D0IWA0</accession>
<proteinExistence type="predicted"/>
<keyword evidence="3" id="KW-1185">Reference proteome</keyword>
<name>A0A0D0IWA0_9BACT</name>
<organism evidence="2 3">
    <name type="scientific">Prevotella pectinovora</name>
    <dbReference type="NCBI Taxonomy" id="1602169"/>
    <lineage>
        <taxon>Bacteria</taxon>
        <taxon>Pseudomonadati</taxon>
        <taxon>Bacteroidota</taxon>
        <taxon>Bacteroidia</taxon>
        <taxon>Bacteroidales</taxon>
        <taxon>Prevotellaceae</taxon>
        <taxon>Prevotella</taxon>
    </lineage>
</organism>
<reference evidence="2 3" key="1">
    <citation type="submission" date="2015-01" db="EMBL/GenBank/DDBJ databases">
        <title>Comparative genomics of non-oral Prevotella species.</title>
        <authorList>
            <person name="Accetto T."/>
            <person name="Nograsek B."/>
            <person name="Avgustin G."/>
        </authorList>
    </citation>
    <scope>NUCLEOTIDE SEQUENCE [LARGE SCALE GENOMIC DNA]</scope>
    <source>
        <strain evidence="2 3">P5-119</strain>
    </source>
</reference>
<evidence type="ECO:0000313" key="2">
    <source>
        <dbReference type="EMBL" id="KIP64445.1"/>
    </source>
</evidence>
<dbReference type="AlphaFoldDB" id="A0A0D0IWA0"/>
<dbReference type="RefSeq" id="WP_042517650.1">
    <property type="nucleotide sequence ID" value="NZ_JAXESS010000038.1"/>
</dbReference>
<evidence type="ECO:0000313" key="3">
    <source>
        <dbReference type="Proteomes" id="UP000032046"/>
    </source>
</evidence>
<feature type="signal peptide" evidence="1">
    <location>
        <begin position="1"/>
        <end position="21"/>
    </location>
</feature>
<dbReference type="EMBL" id="JXQK01000020">
    <property type="protein sequence ID" value="KIP64445.1"/>
    <property type="molecule type" value="Genomic_DNA"/>
</dbReference>
<sequence length="350" mass="39157">MVKLKKAILFFLGLTASAVSAQDKCEIYTDTVVVNAGDQYHMFFKAYSSKVKTYLESNARIAIDFETENPDAVTVGGAWFRAKKSGQTKMKAVIYQESKAWKDYPDWNNKLDSVSFVVKAPEDKFQAALPDVPMTWGAAKATVVSDMQQKYLDFSDTYYTMHPTISAEDRKYFDWFATNDFEYPLVALGWNEDGQLFSSNIVVNDAGRLGHNAESEITGYLASQGFELLGWDDMGLLIMYRDSDKTQASALVLTMQGQYFRDLNFQYTPDKPSTGISLVTLSMPKSGITRHGNLLTVDVNDEKGEPIVLYSLDGQKLMQSVLKDGANTFEVPTTKPVIVRIGRSRGVKVM</sequence>
<feature type="chain" id="PRO_5002212571" evidence="1">
    <location>
        <begin position="22"/>
        <end position="350"/>
    </location>
</feature>
<evidence type="ECO:0000256" key="1">
    <source>
        <dbReference type="SAM" id="SignalP"/>
    </source>
</evidence>
<protein>
    <submittedName>
        <fullName evidence="2">Uncharacterized protein</fullName>
    </submittedName>
</protein>